<evidence type="ECO:0000313" key="8">
    <source>
        <dbReference type="EMBL" id="CAH2232570.1"/>
    </source>
</evidence>
<dbReference type="PROSITE" id="PS50304">
    <property type="entry name" value="TUDOR"/>
    <property type="match status" value="1"/>
</dbReference>
<feature type="region of interest" description="Disordered" evidence="6">
    <location>
        <begin position="158"/>
        <end position="206"/>
    </location>
</feature>
<dbReference type="PANTHER" id="PTHR39267">
    <property type="entry name" value="SURVIVAL MOTOR NEURON-LIKE PROTEIN 1"/>
    <property type="match status" value="1"/>
</dbReference>
<evidence type="ECO:0000256" key="4">
    <source>
        <dbReference type="ARBA" id="ARBA00023187"/>
    </source>
</evidence>
<gene>
    <name evidence="8" type="primary">jg10132</name>
    <name evidence="8" type="ORF">PAEG_LOCUS10801</name>
</gene>
<dbReference type="Gene3D" id="3.40.190.10">
    <property type="entry name" value="Periplasmic binding protein-like II"/>
    <property type="match status" value="1"/>
</dbReference>
<protein>
    <submittedName>
        <fullName evidence="8">Jg10132 protein</fullName>
    </submittedName>
</protein>
<feature type="domain" description="Tudor" evidence="7">
    <location>
        <begin position="85"/>
        <end position="144"/>
    </location>
</feature>
<dbReference type="CDD" id="cd22852">
    <property type="entry name" value="SMN_C"/>
    <property type="match status" value="1"/>
</dbReference>
<dbReference type="PANTHER" id="PTHR39267:SF1">
    <property type="entry name" value="SURVIVAL MOTOR NEURON PROTEIN"/>
    <property type="match status" value="1"/>
</dbReference>
<comment type="similarity">
    <text evidence="2">Belongs to the SMN family.</text>
</comment>
<dbReference type="OrthoDB" id="197400at2759"/>
<reference evidence="8" key="1">
    <citation type="submission" date="2022-03" db="EMBL/GenBank/DDBJ databases">
        <authorList>
            <person name="Lindestad O."/>
        </authorList>
    </citation>
    <scope>NUCLEOTIDE SEQUENCE</scope>
</reference>
<feature type="compositionally biased region" description="Polar residues" evidence="6">
    <location>
        <begin position="174"/>
        <end position="183"/>
    </location>
</feature>
<organism evidence="8 9">
    <name type="scientific">Pararge aegeria aegeria</name>
    <dbReference type="NCBI Taxonomy" id="348720"/>
    <lineage>
        <taxon>Eukaryota</taxon>
        <taxon>Metazoa</taxon>
        <taxon>Ecdysozoa</taxon>
        <taxon>Arthropoda</taxon>
        <taxon>Hexapoda</taxon>
        <taxon>Insecta</taxon>
        <taxon>Pterygota</taxon>
        <taxon>Neoptera</taxon>
        <taxon>Endopterygota</taxon>
        <taxon>Lepidoptera</taxon>
        <taxon>Glossata</taxon>
        <taxon>Ditrysia</taxon>
        <taxon>Papilionoidea</taxon>
        <taxon>Nymphalidae</taxon>
        <taxon>Satyrinae</taxon>
        <taxon>Satyrini</taxon>
        <taxon>Parargina</taxon>
        <taxon>Pararge</taxon>
    </lineage>
</organism>
<dbReference type="Gene3D" id="2.30.30.140">
    <property type="match status" value="1"/>
</dbReference>
<dbReference type="GO" id="GO:0006397">
    <property type="term" value="P:mRNA processing"/>
    <property type="evidence" value="ECO:0007669"/>
    <property type="project" value="UniProtKB-KW"/>
</dbReference>
<dbReference type="SUPFAM" id="SSF63748">
    <property type="entry name" value="Tudor/PWWP/MBT"/>
    <property type="match status" value="1"/>
</dbReference>
<comment type="subcellular location">
    <subcellularLocation>
        <location evidence="1">Nucleus</location>
    </subcellularLocation>
</comment>
<name>A0A8S4R770_9NEOP</name>
<sequence>MSKTDLLYVRNVNASETEDEEVIDIWDDSKLNKAYDKALNIANVEVAKRLAMSTNTQTAKDVPGSKPKKAAPNSAPSKSQKKRQKWRAGMHCRAVYEVDGVEYEAFLMRIFNEKECVVRFIGYENTEIVPLNSLKPSLGKSQRNKQIAEALEENFEECLSSHSQTAEEMDVSDRPQSTGSLASLQRKKSKKSKPKQKNEFILPELPPMPMPNIGQFKNIVSMDMPIPPPPPLGFSNGSNNASEDQAISSMLLSWYMSGYYTGLYQGMKREREQKSSKN</sequence>
<dbReference type="EMBL" id="CAKXAJ010024910">
    <property type="protein sequence ID" value="CAH2232570.1"/>
    <property type="molecule type" value="Genomic_DNA"/>
</dbReference>
<dbReference type="Pfam" id="PF20635">
    <property type="entry name" value="SMN_YG-box"/>
    <property type="match status" value="1"/>
</dbReference>
<evidence type="ECO:0000256" key="5">
    <source>
        <dbReference type="ARBA" id="ARBA00023242"/>
    </source>
</evidence>
<keyword evidence="4" id="KW-0508">mRNA splicing</keyword>
<keyword evidence="9" id="KW-1185">Reference proteome</keyword>
<dbReference type="AlphaFoldDB" id="A0A8S4R770"/>
<dbReference type="InterPro" id="IPR047313">
    <property type="entry name" value="SMN_C"/>
</dbReference>
<feature type="region of interest" description="Disordered" evidence="6">
    <location>
        <begin position="55"/>
        <end position="85"/>
    </location>
</feature>
<evidence type="ECO:0000256" key="1">
    <source>
        <dbReference type="ARBA" id="ARBA00004123"/>
    </source>
</evidence>
<comment type="caution">
    <text evidence="8">The sequence shown here is derived from an EMBL/GenBank/DDBJ whole genome shotgun (WGS) entry which is preliminary data.</text>
</comment>
<evidence type="ECO:0000256" key="6">
    <source>
        <dbReference type="SAM" id="MobiDB-lite"/>
    </source>
</evidence>
<dbReference type="SMART" id="SM00333">
    <property type="entry name" value="TUDOR"/>
    <property type="match status" value="1"/>
</dbReference>
<keyword evidence="5" id="KW-0539">Nucleus</keyword>
<accession>A0A8S4R770</accession>
<dbReference type="InterPro" id="IPR040424">
    <property type="entry name" value="Smn1"/>
</dbReference>
<dbReference type="Proteomes" id="UP000838756">
    <property type="component" value="Unassembled WGS sequence"/>
</dbReference>
<evidence type="ECO:0000259" key="7">
    <source>
        <dbReference type="PROSITE" id="PS50304"/>
    </source>
</evidence>
<evidence type="ECO:0000256" key="2">
    <source>
        <dbReference type="ARBA" id="ARBA00005371"/>
    </source>
</evidence>
<keyword evidence="3" id="KW-0507">mRNA processing</keyword>
<dbReference type="InterPro" id="IPR002999">
    <property type="entry name" value="Tudor"/>
</dbReference>
<feature type="compositionally biased region" description="Basic residues" evidence="6">
    <location>
        <begin position="185"/>
        <end position="195"/>
    </location>
</feature>
<dbReference type="GO" id="GO:0008380">
    <property type="term" value="P:RNA splicing"/>
    <property type="evidence" value="ECO:0007669"/>
    <property type="project" value="UniProtKB-KW"/>
</dbReference>
<dbReference type="GO" id="GO:0005634">
    <property type="term" value="C:nucleus"/>
    <property type="evidence" value="ECO:0007669"/>
    <property type="project" value="UniProtKB-SubCell"/>
</dbReference>
<proteinExistence type="inferred from homology"/>
<evidence type="ECO:0000313" key="9">
    <source>
        <dbReference type="Proteomes" id="UP000838756"/>
    </source>
</evidence>
<evidence type="ECO:0000256" key="3">
    <source>
        <dbReference type="ARBA" id="ARBA00022664"/>
    </source>
</evidence>